<dbReference type="PANTHER" id="PTHR32114:SF2">
    <property type="entry name" value="ABC TRANSPORTER ABCH.3"/>
    <property type="match status" value="1"/>
</dbReference>
<dbReference type="InterPro" id="IPR027417">
    <property type="entry name" value="P-loop_NTPase"/>
</dbReference>
<feature type="coiled-coil region" evidence="4">
    <location>
        <begin position="626"/>
        <end position="653"/>
    </location>
</feature>
<dbReference type="SUPFAM" id="SSF52540">
    <property type="entry name" value="P-loop containing nucleoside triphosphate hydrolases"/>
    <property type="match status" value="1"/>
</dbReference>
<feature type="coiled-coil region" evidence="4">
    <location>
        <begin position="689"/>
        <end position="871"/>
    </location>
</feature>
<reference evidence="6 7" key="1">
    <citation type="journal article" date="2017" name="Int. J. Syst. Evol. Microbiol.">
        <title>Bacillus notoginsengisoli sp. nov., a novel bacterium isolated from the rhizosphere of Panax notoginseng.</title>
        <authorList>
            <person name="Zhang M.Y."/>
            <person name="Cheng J."/>
            <person name="Cai Y."/>
            <person name="Zhang T.Y."/>
            <person name="Wu Y.Y."/>
            <person name="Manikprabhu D."/>
            <person name="Li W.J."/>
            <person name="Zhang Y.X."/>
        </authorList>
    </citation>
    <scope>NUCLEOTIDE SEQUENCE [LARGE SCALE GENOMIC DNA]</scope>
    <source>
        <strain evidence="6 7">JCM 30743</strain>
    </source>
</reference>
<evidence type="ECO:0000256" key="2">
    <source>
        <dbReference type="ARBA" id="ARBA00011322"/>
    </source>
</evidence>
<protein>
    <recommendedName>
        <fullName evidence="3">Nuclease SbcCD subunit C</fullName>
    </recommendedName>
</protein>
<gene>
    <name evidence="6" type="ORF">D1B31_14685</name>
</gene>
<proteinExistence type="inferred from homology"/>
<dbReference type="RefSeq" id="WP_118921679.1">
    <property type="nucleotide sequence ID" value="NZ_QWEG01000009.1"/>
</dbReference>
<dbReference type="EMBL" id="QWEG01000009">
    <property type="protein sequence ID" value="RHW38026.1"/>
    <property type="molecule type" value="Genomic_DNA"/>
</dbReference>
<dbReference type="PANTHER" id="PTHR32114">
    <property type="entry name" value="ABC TRANSPORTER ABCH.3"/>
    <property type="match status" value="1"/>
</dbReference>
<evidence type="ECO:0000256" key="4">
    <source>
        <dbReference type="SAM" id="Coils"/>
    </source>
</evidence>
<comment type="subunit">
    <text evidence="2">Heterodimer of SbcC and SbcD.</text>
</comment>
<accession>A0A417YRV8</accession>
<dbReference type="Pfam" id="PF13558">
    <property type="entry name" value="SbcC_Walker_B"/>
    <property type="match status" value="1"/>
</dbReference>
<dbReference type="AlphaFoldDB" id="A0A417YRV8"/>
<feature type="coiled-coil region" evidence="4">
    <location>
        <begin position="255"/>
        <end position="356"/>
    </location>
</feature>
<evidence type="ECO:0000259" key="5">
    <source>
        <dbReference type="Pfam" id="PF13476"/>
    </source>
</evidence>
<sequence>MRPIKLTMQAFGPYAGRDTINFSQLGNRTMFVISGKTGSGKTTIFDAISYAIYGKASGEDRTGTDLRSQFADSNVLTEVSLDFSLRGKKYTIIRTPQQERKKERGDGTRVLPATALLYTVGEDGESKLIASKITEVDEKIKEIMLIDSNQFRQILMIPQGEFRKLLTSDSKEKEVILQRLFHTQLYKLVEEKLRNESQELKKRVEDRIGMRNDALKRIQAEFNEELIVFVEAGSTNDALILPLLTEEIQAMAAGIDRLSVKIAEKRSEQDKLKQEYFAAETILKQIKDKEELEAKKRDLVNAKELFLAKEKQIHLARRAALLASQEELCHRLKKEVDSAKNTADRLQESVTRLTELKTIKEKAVELEKTKEPERQKALDLLNKLLNMKEDVYSFAEVQKNLYQAEASLTKMKEKTVHLEAKLDQAGQTEKNLLLQKVEIDQAKIDKVGNERSLEIVENTIGKLTRLETLMDRSEKANVQNEQKEAFFRKAEVALAAAKNEVDVLEEKWLKGQASILAGKLNLGDPCPVCGSEHHPAPAHNHSEEVPDENLLKLAKQQAAKAEQEKGKAESAYLESKSLKERYSEDVQTALGELTDMHPSFAELGLEKFSAKLTAEKDHVLAAKAGIERKLAHAESVEKQFNELELNKLAIQKDVQECRASAEDLAIKAAEFKTQLTRMAAMVPESLRSVPVYEKALQEAMDRKEKLDREYETSQKSFQEAGEKLTAESARLKDALENFVRKEQELSAERESFRAQMHTQGFDSYSAYENARLTEREIEKLEREVREYNEELRVCSERLAELSGILEGKARPDLDGLSKALGAIDAEIDLLQKESRDLYLKKSQNQDVKQRVEALNKEMKSLEERYQIVGHLSDIARGQNTYRLTFERYVLAAFLDDILREANRRLSKMTSGRFQLRRKTDRSKGNVQSGLELLVFDQYTAQERHVKTLSGGESFKAALSLALGLADVVQANAGGVSLETMFIDEGFGTLDPESLEQAIDALIDIQSTGRLVGIISHVPELKERIDARLEVTSTQAGSKAEFVVGV</sequence>
<evidence type="ECO:0000256" key="1">
    <source>
        <dbReference type="ARBA" id="ARBA00006930"/>
    </source>
</evidence>
<comment type="caution">
    <text evidence="6">The sequence shown here is derived from an EMBL/GenBank/DDBJ whole genome shotgun (WGS) entry which is preliminary data.</text>
</comment>
<dbReference type="GO" id="GO:0006302">
    <property type="term" value="P:double-strand break repair"/>
    <property type="evidence" value="ECO:0007669"/>
    <property type="project" value="InterPro"/>
</dbReference>
<dbReference type="InterPro" id="IPR038729">
    <property type="entry name" value="Rad50/SbcC_AAA"/>
</dbReference>
<dbReference type="Gene3D" id="3.40.50.300">
    <property type="entry name" value="P-loop containing nucleotide triphosphate hydrolases"/>
    <property type="match status" value="2"/>
</dbReference>
<comment type="similarity">
    <text evidence="1">Belongs to the SMC family. SbcC subfamily.</text>
</comment>
<dbReference type="OrthoDB" id="9795626at2"/>
<keyword evidence="4" id="KW-0175">Coiled coil</keyword>
<evidence type="ECO:0000313" key="6">
    <source>
        <dbReference type="EMBL" id="RHW38026.1"/>
    </source>
</evidence>
<name>A0A417YRV8_9BACI</name>
<feature type="domain" description="Rad50/SbcC-type AAA" evidence="5">
    <location>
        <begin position="5"/>
        <end position="221"/>
    </location>
</feature>
<organism evidence="6 7">
    <name type="scientific">Neobacillus notoginsengisoli</name>
    <dbReference type="NCBI Taxonomy" id="1578198"/>
    <lineage>
        <taxon>Bacteria</taxon>
        <taxon>Bacillati</taxon>
        <taxon>Bacillota</taxon>
        <taxon>Bacilli</taxon>
        <taxon>Bacillales</taxon>
        <taxon>Bacillaceae</taxon>
        <taxon>Neobacillus</taxon>
    </lineage>
</organism>
<dbReference type="Proteomes" id="UP000284416">
    <property type="component" value="Unassembled WGS sequence"/>
</dbReference>
<feature type="coiled-coil region" evidence="4">
    <location>
        <begin position="463"/>
        <end position="507"/>
    </location>
</feature>
<keyword evidence="7" id="KW-1185">Reference proteome</keyword>
<evidence type="ECO:0000313" key="7">
    <source>
        <dbReference type="Proteomes" id="UP000284416"/>
    </source>
</evidence>
<dbReference type="Pfam" id="PF13476">
    <property type="entry name" value="AAA_23"/>
    <property type="match status" value="1"/>
</dbReference>
<dbReference type="GO" id="GO:0016887">
    <property type="term" value="F:ATP hydrolysis activity"/>
    <property type="evidence" value="ECO:0007669"/>
    <property type="project" value="InterPro"/>
</dbReference>
<evidence type="ECO:0000256" key="3">
    <source>
        <dbReference type="ARBA" id="ARBA00013368"/>
    </source>
</evidence>